<keyword evidence="4" id="KW-0238">DNA-binding</keyword>
<dbReference type="InterPro" id="IPR014284">
    <property type="entry name" value="RNA_pol_sigma-70_dom"/>
</dbReference>
<evidence type="ECO:0000313" key="8">
    <source>
        <dbReference type="Proteomes" id="UP000260793"/>
    </source>
</evidence>
<dbReference type="PANTHER" id="PTHR43133:SF8">
    <property type="entry name" value="RNA POLYMERASE SIGMA FACTOR HI_1459-RELATED"/>
    <property type="match status" value="1"/>
</dbReference>
<dbReference type="InterPro" id="IPR007627">
    <property type="entry name" value="RNA_pol_sigma70_r2"/>
</dbReference>
<evidence type="ECO:0000256" key="2">
    <source>
        <dbReference type="ARBA" id="ARBA00023015"/>
    </source>
</evidence>
<dbReference type="NCBIfam" id="TIGR02937">
    <property type="entry name" value="sigma70-ECF"/>
    <property type="match status" value="1"/>
</dbReference>
<dbReference type="InterPro" id="IPR036388">
    <property type="entry name" value="WH-like_DNA-bd_sf"/>
</dbReference>
<protein>
    <submittedName>
        <fullName evidence="7">RNA polymerase sigma factor</fullName>
    </submittedName>
</protein>
<gene>
    <name evidence="7" type="ORF">DXD17_07655</name>
</gene>
<dbReference type="Pfam" id="PF04542">
    <property type="entry name" value="Sigma70_r2"/>
    <property type="match status" value="1"/>
</dbReference>
<dbReference type="GO" id="GO:0016987">
    <property type="term" value="F:sigma factor activity"/>
    <property type="evidence" value="ECO:0007669"/>
    <property type="project" value="UniProtKB-KW"/>
</dbReference>
<sequence>MLTGNREFNESYENYKNLILRTAYTYSGNREAAEDITQENFLKLYIGYDSMKKENIPSWLYTTAKNMALNYKKKAKWEVLAMDDDESAVPEPGTKSTEDEYLEDELKRKRNVLHKKISEEMYKKNPRWYEAMVLVYYMDMPQVKVAELMGVNLRTLHSLLHRAKNWIKKNYKVEYEEMNRED</sequence>
<comment type="similarity">
    <text evidence="1">Belongs to the sigma-70 factor family. ECF subfamily.</text>
</comment>
<dbReference type="Proteomes" id="UP000260793">
    <property type="component" value="Unassembled WGS sequence"/>
</dbReference>
<dbReference type="SUPFAM" id="SSF88659">
    <property type="entry name" value="Sigma3 and sigma4 domains of RNA polymerase sigma factors"/>
    <property type="match status" value="1"/>
</dbReference>
<dbReference type="SUPFAM" id="SSF88946">
    <property type="entry name" value="Sigma2 domain of RNA polymerase sigma factors"/>
    <property type="match status" value="1"/>
</dbReference>
<dbReference type="PANTHER" id="PTHR43133">
    <property type="entry name" value="RNA POLYMERASE ECF-TYPE SIGMA FACTO"/>
    <property type="match status" value="1"/>
</dbReference>
<dbReference type="InterPro" id="IPR013324">
    <property type="entry name" value="RNA_pol_sigma_r3/r4-like"/>
</dbReference>
<dbReference type="GO" id="GO:0006352">
    <property type="term" value="P:DNA-templated transcription initiation"/>
    <property type="evidence" value="ECO:0007669"/>
    <property type="project" value="InterPro"/>
</dbReference>
<dbReference type="AlphaFoldDB" id="A0A3E4LRW2"/>
<dbReference type="InterPro" id="IPR039425">
    <property type="entry name" value="RNA_pol_sigma-70-like"/>
</dbReference>
<feature type="domain" description="RNA polymerase sigma-70 region 2" evidence="6">
    <location>
        <begin position="12"/>
        <end position="77"/>
    </location>
</feature>
<evidence type="ECO:0000259" key="6">
    <source>
        <dbReference type="Pfam" id="PF04542"/>
    </source>
</evidence>
<name>A0A3E4LRW2_9FIRM</name>
<dbReference type="RefSeq" id="WP_117688153.1">
    <property type="nucleotide sequence ID" value="NZ_QSQN01000017.1"/>
</dbReference>
<accession>A0A3E4LRW2</accession>
<dbReference type="Gene3D" id="1.10.1740.10">
    <property type="match status" value="1"/>
</dbReference>
<keyword evidence="5" id="KW-0804">Transcription</keyword>
<evidence type="ECO:0000256" key="1">
    <source>
        <dbReference type="ARBA" id="ARBA00010641"/>
    </source>
</evidence>
<dbReference type="EMBL" id="QSQN01000017">
    <property type="protein sequence ID" value="RGK39852.1"/>
    <property type="molecule type" value="Genomic_DNA"/>
</dbReference>
<keyword evidence="2" id="KW-0805">Transcription regulation</keyword>
<keyword evidence="3" id="KW-0731">Sigma factor</keyword>
<reference evidence="7 8" key="1">
    <citation type="submission" date="2018-08" db="EMBL/GenBank/DDBJ databases">
        <title>A genome reference for cultivated species of the human gut microbiota.</title>
        <authorList>
            <person name="Zou Y."/>
            <person name="Xue W."/>
            <person name="Luo G."/>
        </authorList>
    </citation>
    <scope>NUCLEOTIDE SEQUENCE [LARGE SCALE GENOMIC DNA]</scope>
    <source>
        <strain evidence="7 8">TF11-7</strain>
    </source>
</reference>
<organism evidence="7 8">
    <name type="scientific">[Ruminococcus] lactaris</name>
    <dbReference type="NCBI Taxonomy" id="46228"/>
    <lineage>
        <taxon>Bacteria</taxon>
        <taxon>Bacillati</taxon>
        <taxon>Bacillota</taxon>
        <taxon>Clostridia</taxon>
        <taxon>Lachnospirales</taxon>
        <taxon>Lachnospiraceae</taxon>
        <taxon>Mediterraneibacter</taxon>
    </lineage>
</organism>
<comment type="caution">
    <text evidence="7">The sequence shown here is derived from an EMBL/GenBank/DDBJ whole genome shotgun (WGS) entry which is preliminary data.</text>
</comment>
<evidence type="ECO:0000313" key="7">
    <source>
        <dbReference type="EMBL" id="RGK39852.1"/>
    </source>
</evidence>
<dbReference type="Gene3D" id="1.10.10.10">
    <property type="entry name" value="Winged helix-like DNA-binding domain superfamily/Winged helix DNA-binding domain"/>
    <property type="match status" value="1"/>
</dbReference>
<dbReference type="InterPro" id="IPR013325">
    <property type="entry name" value="RNA_pol_sigma_r2"/>
</dbReference>
<evidence type="ECO:0000256" key="3">
    <source>
        <dbReference type="ARBA" id="ARBA00023082"/>
    </source>
</evidence>
<proteinExistence type="inferred from homology"/>
<dbReference type="GO" id="GO:0003677">
    <property type="term" value="F:DNA binding"/>
    <property type="evidence" value="ECO:0007669"/>
    <property type="project" value="UniProtKB-KW"/>
</dbReference>
<evidence type="ECO:0000256" key="4">
    <source>
        <dbReference type="ARBA" id="ARBA00023125"/>
    </source>
</evidence>
<evidence type="ECO:0000256" key="5">
    <source>
        <dbReference type="ARBA" id="ARBA00023163"/>
    </source>
</evidence>